<dbReference type="PANTHER" id="PTHR42998:SF1">
    <property type="entry name" value="TYPE I RESTRICTION ENZYME HINDI METHYLASE SUBUNIT"/>
    <property type="match status" value="1"/>
</dbReference>
<dbReference type="Gene3D" id="3.40.50.150">
    <property type="entry name" value="Vaccinia Virus protein VP39"/>
    <property type="match status" value="1"/>
</dbReference>
<dbReference type="AlphaFoldDB" id="A0A1M6W601"/>
<dbReference type="GO" id="GO:0008170">
    <property type="term" value="F:N-methyltransferase activity"/>
    <property type="evidence" value="ECO:0007669"/>
    <property type="project" value="InterPro"/>
</dbReference>
<keyword evidence="6" id="KW-1185">Reference proteome</keyword>
<dbReference type="InterPro" id="IPR003356">
    <property type="entry name" value="DNA_methylase_A-5"/>
</dbReference>
<dbReference type="PANTHER" id="PTHR42998">
    <property type="entry name" value="TYPE I RESTRICTION ENZYME HINDVIIP M PROTEIN-RELATED"/>
    <property type="match status" value="1"/>
</dbReference>
<sequence length="676" mass="76551">MSDDAELDVEVEEETGDGGEPENFFIDILTGEKQKVSPKKLLIQKVLRQLIESYGFDRDDLEVNYNPRIAGHGRKQPDIAIFRPKTDHANDNLQRVILCKTQKKRDKLRSVAEAEADLLPLKELMEILPNVTLGMWTNGQEEFFFQVERTRFEVRAKPLGVWPVPGEPTSDVDHTGGVIQIGADVEDLEEALCRCHRYLNRNLGLDHKDAFKQLSVLMLSKIFDETQAPADQKFWIRGEEPFEEDGQQTIQRRIKECIRDAKDWQPGLLARGWDLNLEPHETARVVMELARYSLSKTLPRYRTGAFRAIARNVMDGREGRYPTPLNVAELAIHMLDPKPDERILDCSCGTGTFLAMAAAHIFRKHLASMGVTPEEASSDQILQAQERTAAWAGQYAMGCDIDPFLVVTARMNMLFTTGHPGRIFRLDARTFPLGDLDGVEAGSRAMPLGSMDLVLLNPWFSTQDTVSDPSILEHYDLGKVWRRNDEGYFVNTGALNTGGIPPEVLFLERSLQWVKPGTGRVAIILPDGLLGNPGDEYVRHWILRHCEVLASVDLPVEPFKVTVKEYGLTPALPSLLVLRRRGQEELIRTEHPEYKVFMAVVDRAGVDPRGNLLFQRAPDGEELVFDEEVVEKVRVGGNVTIRRTTRRARRVDDELPIVAEKFREFQETGEVTPWSR</sequence>
<organism evidence="5 6">
    <name type="scientific">Desulfatibacillum alkenivorans DSM 16219</name>
    <dbReference type="NCBI Taxonomy" id="1121393"/>
    <lineage>
        <taxon>Bacteria</taxon>
        <taxon>Pseudomonadati</taxon>
        <taxon>Thermodesulfobacteriota</taxon>
        <taxon>Desulfobacteria</taxon>
        <taxon>Desulfobacterales</taxon>
        <taxon>Desulfatibacillaceae</taxon>
        <taxon>Desulfatibacillum</taxon>
    </lineage>
</organism>
<reference evidence="6" key="1">
    <citation type="submission" date="2016-11" db="EMBL/GenBank/DDBJ databases">
        <authorList>
            <person name="Varghese N."/>
            <person name="Submissions S."/>
        </authorList>
    </citation>
    <scope>NUCLEOTIDE SEQUENCE [LARGE SCALE GENOMIC DNA]</scope>
    <source>
        <strain evidence="6">DSM 16219</strain>
    </source>
</reference>
<dbReference type="Pfam" id="PF13588">
    <property type="entry name" value="HSDR_N_2"/>
    <property type="match status" value="1"/>
</dbReference>
<gene>
    <name evidence="5" type="ORF">SAMN02745216_04251</name>
</gene>
<dbReference type="RefSeq" id="WP_073478271.1">
    <property type="nucleotide sequence ID" value="NZ_FQZU01000037.1"/>
</dbReference>
<proteinExistence type="inferred from homology"/>
<dbReference type="NCBIfam" id="NF047738">
    <property type="entry name" value="antiphage_MADS2"/>
    <property type="match status" value="1"/>
</dbReference>
<protein>
    <submittedName>
        <fullName evidence="5">Type I restriction enzyme M protein</fullName>
    </submittedName>
</protein>
<feature type="domain" description="Type I restriction enzyme R protein N-terminal" evidence="4">
    <location>
        <begin position="44"/>
        <end position="149"/>
    </location>
</feature>
<feature type="domain" description="DNA methylase adenine-specific" evidence="3">
    <location>
        <begin position="316"/>
        <end position="561"/>
    </location>
</feature>
<dbReference type="Pfam" id="PF02384">
    <property type="entry name" value="N6_Mtase"/>
    <property type="match status" value="1"/>
</dbReference>
<dbReference type="GO" id="GO:0003677">
    <property type="term" value="F:DNA binding"/>
    <property type="evidence" value="ECO:0007669"/>
    <property type="project" value="InterPro"/>
</dbReference>
<dbReference type="Proteomes" id="UP000183994">
    <property type="component" value="Unassembled WGS sequence"/>
</dbReference>
<evidence type="ECO:0000313" key="6">
    <source>
        <dbReference type="Proteomes" id="UP000183994"/>
    </source>
</evidence>
<evidence type="ECO:0000256" key="1">
    <source>
        <dbReference type="ARBA" id="ARBA00006594"/>
    </source>
</evidence>
<dbReference type="InterPro" id="IPR029063">
    <property type="entry name" value="SAM-dependent_MTases_sf"/>
</dbReference>
<feature type="region of interest" description="Disordered" evidence="2">
    <location>
        <begin position="1"/>
        <end position="22"/>
    </location>
</feature>
<feature type="compositionally biased region" description="Acidic residues" evidence="2">
    <location>
        <begin position="1"/>
        <end position="20"/>
    </location>
</feature>
<name>A0A1M6W601_9BACT</name>
<dbReference type="STRING" id="1121393.SAMN02745216_04251"/>
<evidence type="ECO:0000256" key="2">
    <source>
        <dbReference type="SAM" id="MobiDB-lite"/>
    </source>
</evidence>
<dbReference type="PRINTS" id="PR00507">
    <property type="entry name" value="N12N6MTFRASE"/>
</dbReference>
<dbReference type="InterPro" id="IPR052916">
    <property type="entry name" value="Type-I_RE_MTase_Subunit"/>
</dbReference>
<dbReference type="OrthoDB" id="9784823at2"/>
<accession>A0A1M6W601</accession>
<dbReference type="EMBL" id="FQZU01000037">
    <property type="protein sequence ID" value="SHK88885.1"/>
    <property type="molecule type" value="Genomic_DNA"/>
</dbReference>
<dbReference type="SUPFAM" id="SSF53335">
    <property type="entry name" value="S-adenosyl-L-methionine-dependent methyltransferases"/>
    <property type="match status" value="1"/>
</dbReference>
<dbReference type="InterPro" id="IPR029464">
    <property type="entry name" value="HSDR_N"/>
</dbReference>
<evidence type="ECO:0000313" key="5">
    <source>
        <dbReference type="EMBL" id="SHK88885.1"/>
    </source>
</evidence>
<evidence type="ECO:0000259" key="3">
    <source>
        <dbReference type="Pfam" id="PF02384"/>
    </source>
</evidence>
<comment type="similarity">
    <text evidence="1">Belongs to the N(4)/N(6)-methyltransferase family.</text>
</comment>
<evidence type="ECO:0000259" key="4">
    <source>
        <dbReference type="Pfam" id="PF13588"/>
    </source>
</evidence>